<dbReference type="AlphaFoldDB" id="A0AAE0E6B0"/>
<reference evidence="9" key="1">
    <citation type="journal article" date="2023" name="Plant J.">
        <title>Genome sequences and population genomics provide insights into the demographic history, inbreeding, and mutation load of two 'living fossil' tree species of Dipteronia.</title>
        <authorList>
            <person name="Feng Y."/>
            <person name="Comes H.P."/>
            <person name="Chen J."/>
            <person name="Zhu S."/>
            <person name="Lu R."/>
            <person name="Zhang X."/>
            <person name="Li P."/>
            <person name="Qiu J."/>
            <person name="Olsen K.M."/>
            <person name="Qiu Y."/>
        </authorList>
    </citation>
    <scope>NUCLEOTIDE SEQUENCE</scope>
    <source>
        <strain evidence="9">NBL</strain>
    </source>
</reference>
<dbReference type="GO" id="GO:0009299">
    <property type="term" value="P:mRNA transcription"/>
    <property type="evidence" value="ECO:0007669"/>
    <property type="project" value="TreeGrafter"/>
</dbReference>
<dbReference type="PANTHER" id="PTHR31165">
    <property type="entry name" value="PROTEIN G1-LIKE2"/>
    <property type="match status" value="1"/>
</dbReference>
<dbReference type="EMBL" id="JANJYJ010000005">
    <property type="protein sequence ID" value="KAK3212601.1"/>
    <property type="molecule type" value="Genomic_DNA"/>
</dbReference>
<evidence type="ECO:0000313" key="10">
    <source>
        <dbReference type="Proteomes" id="UP001281410"/>
    </source>
</evidence>
<keyword evidence="3" id="KW-0217">Developmental protein</keyword>
<dbReference type="InterPro" id="IPR006936">
    <property type="entry name" value="ALOG_dom"/>
</dbReference>
<keyword evidence="7" id="KW-0539">Nucleus</keyword>
<protein>
    <recommendedName>
        <fullName evidence="8">ALOG domain-containing protein</fullName>
    </recommendedName>
</protein>
<dbReference type="GO" id="GO:0003677">
    <property type="term" value="F:DNA binding"/>
    <property type="evidence" value="ECO:0007669"/>
    <property type="project" value="UniProtKB-KW"/>
</dbReference>
<evidence type="ECO:0000313" key="9">
    <source>
        <dbReference type="EMBL" id="KAK3212601.1"/>
    </source>
</evidence>
<keyword evidence="10" id="KW-1185">Reference proteome</keyword>
<sequence length="118" mass="13654">MDVGKSNKGLTQNYQYSIELSRRPAVVVLNRYESQKRKDWINFLEHMRERNPALVVSGCSGAHVVEFVEYYLDQKNKVHTMICPLDHYMGCAGEYFDSLLEELEISEAEGILSTYELD</sequence>
<dbReference type="Pfam" id="PF04852">
    <property type="entry name" value="ALOG_dom"/>
    <property type="match status" value="1"/>
</dbReference>
<dbReference type="PROSITE" id="PS51697">
    <property type="entry name" value="ALOG"/>
    <property type="match status" value="1"/>
</dbReference>
<evidence type="ECO:0000256" key="4">
    <source>
        <dbReference type="ARBA" id="ARBA00023015"/>
    </source>
</evidence>
<keyword evidence="5" id="KW-0238">DNA-binding</keyword>
<proteinExistence type="inferred from homology"/>
<evidence type="ECO:0000256" key="1">
    <source>
        <dbReference type="ARBA" id="ARBA00004123"/>
    </source>
</evidence>
<evidence type="ECO:0000256" key="2">
    <source>
        <dbReference type="ARBA" id="ARBA00010308"/>
    </source>
</evidence>
<dbReference type="GO" id="GO:0009416">
    <property type="term" value="P:response to light stimulus"/>
    <property type="evidence" value="ECO:0007669"/>
    <property type="project" value="TreeGrafter"/>
</dbReference>
<evidence type="ECO:0000256" key="5">
    <source>
        <dbReference type="ARBA" id="ARBA00023125"/>
    </source>
</evidence>
<evidence type="ECO:0000256" key="7">
    <source>
        <dbReference type="ARBA" id="ARBA00023242"/>
    </source>
</evidence>
<gene>
    <name evidence="9" type="ORF">Dsin_017307</name>
</gene>
<dbReference type="GO" id="GO:0005634">
    <property type="term" value="C:nucleus"/>
    <property type="evidence" value="ECO:0007669"/>
    <property type="project" value="UniProtKB-SubCell"/>
</dbReference>
<keyword evidence="6" id="KW-0804">Transcription</keyword>
<organism evidence="9 10">
    <name type="scientific">Dipteronia sinensis</name>
    <dbReference type="NCBI Taxonomy" id="43782"/>
    <lineage>
        <taxon>Eukaryota</taxon>
        <taxon>Viridiplantae</taxon>
        <taxon>Streptophyta</taxon>
        <taxon>Embryophyta</taxon>
        <taxon>Tracheophyta</taxon>
        <taxon>Spermatophyta</taxon>
        <taxon>Magnoliopsida</taxon>
        <taxon>eudicotyledons</taxon>
        <taxon>Gunneridae</taxon>
        <taxon>Pentapetalae</taxon>
        <taxon>rosids</taxon>
        <taxon>malvids</taxon>
        <taxon>Sapindales</taxon>
        <taxon>Sapindaceae</taxon>
        <taxon>Hippocastanoideae</taxon>
        <taxon>Acereae</taxon>
        <taxon>Dipteronia</taxon>
    </lineage>
</organism>
<keyword evidence="4" id="KW-0805">Transcription regulation</keyword>
<dbReference type="PANTHER" id="PTHR31165:SF2">
    <property type="entry name" value="ALOG DOMAIN-CONTAINING PROTEIN"/>
    <property type="match status" value="1"/>
</dbReference>
<comment type="similarity">
    <text evidence="2">Belongs to the plant homeotic and developmental regulators ALOG protein family.</text>
</comment>
<evidence type="ECO:0000256" key="3">
    <source>
        <dbReference type="ARBA" id="ARBA00022473"/>
    </source>
</evidence>
<name>A0AAE0E6B0_9ROSI</name>
<dbReference type="Proteomes" id="UP001281410">
    <property type="component" value="Unassembled WGS sequence"/>
</dbReference>
<evidence type="ECO:0000259" key="8">
    <source>
        <dbReference type="PROSITE" id="PS51697"/>
    </source>
</evidence>
<feature type="domain" description="ALOG" evidence="8">
    <location>
        <begin position="31"/>
        <end position="118"/>
    </location>
</feature>
<comment type="caution">
    <text evidence="9">The sequence shown here is derived from an EMBL/GenBank/DDBJ whole genome shotgun (WGS) entry which is preliminary data.</text>
</comment>
<comment type="subcellular location">
    <subcellularLocation>
        <location evidence="1">Nucleus</location>
    </subcellularLocation>
</comment>
<dbReference type="InterPro" id="IPR040222">
    <property type="entry name" value="ALOG"/>
</dbReference>
<accession>A0AAE0E6B0</accession>
<evidence type="ECO:0000256" key="6">
    <source>
        <dbReference type="ARBA" id="ARBA00023163"/>
    </source>
</evidence>